<protein>
    <submittedName>
        <fullName evidence="1">DUF2442 domain-containing protein</fullName>
    </submittedName>
</protein>
<dbReference type="SUPFAM" id="SSF143880">
    <property type="entry name" value="NE0471 N-terminal domain-like"/>
    <property type="match status" value="1"/>
</dbReference>
<comment type="caution">
    <text evidence="1">The sequence shown here is derived from an EMBL/GenBank/DDBJ whole genome shotgun (WGS) entry which is preliminary data.</text>
</comment>
<dbReference type="Pfam" id="PF10387">
    <property type="entry name" value="DUF2442"/>
    <property type="match status" value="1"/>
</dbReference>
<organism evidence="1 2">
    <name type="scientific">Microcystis novacekii Mn_MB_F_20050700_S1D</name>
    <dbReference type="NCBI Taxonomy" id="2486266"/>
    <lineage>
        <taxon>Bacteria</taxon>
        <taxon>Bacillati</taxon>
        <taxon>Cyanobacteriota</taxon>
        <taxon>Cyanophyceae</taxon>
        <taxon>Oscillatoriophycideae</taxon>
        <taxon>Chroococcales</taxon>
        <taxon>Microcystaceae</taxon>
        <taxon>Microcystis</taxon>
    </lineage>
</organism>
<evidence type="ECO:0000313" key="2">
    <source>
        <dbReference type="Proteomes" id="UP000319191"/>
    </source>
</evidence>
<reference evidence="1 2" key="1">
    <citation type="submission" date="2019-01" db="EMBL/GenBank/DDBJ databases">
        <title>Coherence of Microcystis species and biogeography revealed through population genomics.</title>
        <authorList>
            <person name="Perez-Carrascal O.M."/>
            <person name="Terrat Y."/>
            <person name="Giani A."/>
            <person name="Fortin N."/>
            <person name="Tromas N."/>
            <person name="Shapiro B.J."/>
        </authorList>
    </citation>
    <scope>NUCLEOTIDE SEQUENCE [LARGE SCALE GENOMIC DNA]</scope>
    <source>
        <strain evidence="1">Mn_MB_F_20050700_S1D</strain>
    </source>
</reference>
<accession>A0A552J5B6</accession>
<dbReference type="InterPro" id="IPR018841">
    <property type="entry name" value="DUF2442"/>
</dbReference>
<dbReference type="EMBL" id="SFAV01000076">
    <property type="protein sequence ID" value="TRU90774.1"/>
    <property type="molecule type" value="Genomic_DNA"/>
</dbReference>
<dbReference type="Gene3D" id="3.30.2020.10">
    <property type="entry name" value="NE0471-like N-terminal domain"/>
    <property type="match status" value="1"/>
</dbReference>
<dbReference type="AlphaFoldDB" id="A0A552J5B6"/>
<dbReference type="InterPro" id="IPR036782">
    <property type="entry name" value="NE0471-like_N"/>
</dbReference>
<sequence>MHVKENLLTESIPFHKKDLWLHVVSVEYLDNYQLKLTFNNGIQGIVDLEQELYGEIFEPLKDQSLFQKVYVNSRTIEWPNGADFAPEFLFEIALDKQPVSIVGDPVGYASEM</sequence>
<proteinExistence type="predicted"/>
<evidence type="ECO:0000313" key="1">
    <source>
        <dbReference type="EMBL" id="TRU90774.1"/>
    </source>
</evidence>
<gene>
    <name evidence="1" type="ORF">EWV54_06245</name>
</gene>
<dbReference type="Proteomes" id="UP000319191">
    <property type="component" value="Unassembled WGS sequence"/>
</dbReference>
<name>A0A552J5B6_9CHRO</name>